<evidence type="ECO:0000259" key="1">
    <source>
        <dbReference type="Pfam" id="PF13619"/>
    </source>
</evidence>
<evidence type="ECO:0000313" key="2">
    <source>
        <dbReference type="EMBL" id="RAK67280.1"/>
    </source>
</evidence>
<reference evidence="2 3" key="1">
    <citation type="submission" date="2018-05" db="EMBL/GenBank/DDBJ databases">
        <authorList>
            <person name="Lanie J.A."/>
            <person name="Ng W.-L."/>
            <person name="Kazmierczak K.M."/>
            <person name="Andrzejewski T.M."/>
            <person name="Davidsen T.M."/>
            <person name="Wayne K.J."/>
            <person name="Tettelin H."/>
            <person name="Glass J.I."/>
            <person name="Rusch D."/>
            <person name="Podicherti R."/>
            <person name="Tsui H.-C.T."/>
            <person name="Winkler M.E."/>
        </authorList>
    </citation>
    <scope>NUCLEOTIDE SEQUENCE [LARGE SCALE GENOMIC DNA]</scope>
    <source>
        <strain evidence="2 3">BUT-10</strain>
    </source>
</reference>
<organism evidence="2 3">
    <name type="scientific">Phenylobacterium kunshanense</name>
    <dbReference type="NCBI Taxonomy" id="1445034"/>
    <lineage>
        <taxon>Bacteria</taxon>
        <taxon>Pseudomonadati</taxon>
        <taxon>Pseudomonadota</taxon>
        <taxon>Alphaproteobacteria</taxon>
        <taxon>Caulobacterales</taxon>
        <taxon>Caulobacteraceae</taxon>
        <taxon>Phenylobacterium</taxon>
    </lineage>
</organism>
<dbReference type="Proteomes" id="UP000249524">
    <property type="component" value="Unassembled WGS sequence"/>
</dbReference>
<dbReference type="AlphaFoldDB" id="A0A328BJ03"/>
<feature type="domain" description="KTSC" evidence="1">
    <location>
        <begin position="5"/>
        <end position="61"/>
    </location>
</feature>
<dbReference type="EMBL" id="QFYS01000002">
    <property type="protein sequence ID" value="RAK67280.1"/>
    <property type="molecule type" value="Genomic_DNA"/>
</dbReference>
<dbReference type="OrthoDB" id="8450910at2"/>
<evidence type="ECO:0000313" key="3">
    <source>
        <dbReference type="Proteomes" id="UP000249524"/>
    </source>
</evidence>
<name>A0A328BJ03_9CAUL</name>
<dbReference type="InterPro" id="IPR025309">
    <property type="entry name" value="KTSC_dom"/>
</dbReference>
<accession>A0A328BJ03</accession>
<protein>
    <submittedName>
        <fullName evidence="2">KTSC domain-containing protein</fullName>
    </submittedName>
</protein>
<keyword evidence="3" id="KW-1185">Reference proteome</keyword>
<gene>
    <name evidence="2" type="ORF">DJ019_04950</name>
</gene>
<dbReference type="Pfam" id="PF13619">
    <property type="entry name" value="KTSC"/>
    <property type="match status" value="1"/>
</dbReference>
<proteinExistence type="predicted"/>
<sequence>MDVDSAAIQAIDYDQDRAKLFVRFVSGERYVYVGVPGEVHRSFVDADSKGRFFQAEIRDRYPYNRLER</sequence>
<dbReference type="RefSeq" id="WP_111274891.1">
    <property type="nucleotide sequence ID" value="NZ_QFYS01000002.1"/>
</dbReference>
<comment type="caution">
    <text evidence="2">The sequence shown here is derived from an EMBL/GenBank/DDBJ whole genome shotgun (WGS) entry which is preliminary data.</text>
</comment>